<evidence type="ECO:0000313" key="2">
    <source>
        <dbReference type="EMBL" id="VVO45235.1"/>
    </source>
</evidence>
<dbReference type="Gene3D" id="1.10.443.10">
    <property type="entry name" value="Intergrase catalytic core"/>
    <property type="match status" value="1"/>
</dbReference>
<dbReference type="SUPFAM" id="SSF56349">
    <property type="entry name" value="DNA breaking-rejoining enzymes"/>
    <property type="match status" value="1"/>
</dbReference>
<evidence type="ECO:0000313" key="3">
    <source>
        <dbReference type="Proteomes" id="UP000409037"/>
    </source>
</evidence>
<dbReference type="Proteomes" id="UP000409037">
    <property type="component" value="Unassembled WGS sequence"/>
</dbReference>
<dbReference type="GO" id="GO:0006310">
    <property type="term" value="P:DNA recombination"/>
    <property type="evidence" value="ECO:0007669"/>
    <property type="project" value="UniProtKB-KW"/>
</dbReference>
<protein>
    <submittedName>
        <fullName evidence="2">Uncharacterized protein</fullName>
    </submittedName>
</protein>
<organism evidence="2 3">
    <name type="scientific">Pseudomonas fluorescens</name>
    <dbReference type="NCBI Taxonomy" id="294"/>
    <lineage>
        <taxon>Bacteria</taxon>
        <taxon>Pseudomonadati</taxon>
        <taxon>Pseudomonadota</taxon>
        <taxon>Gammaproteobacteria</taxon>
        <taxon>Pseudomonadales</taxon>
        <taxon>Pseudomonadaceae</taxon>
        <taxon>Pseudomonas</taxon>
    </lineage>
</organism>
<evidence type="ECO:0000256" key="1">
    <source>
        <dbReference type="ARBA" id="ARBA00023172"/>
    </source>
</evidence>
<gene>
    <name evidence="2" type="ORF">PS833_06626</name>
</gene>
<dbReference type="RefSeq" id="WP_150801584.1">
    <property type="nucleotide sequence ID" value="NZ_CABVHU010000038.1"/>
</dbReference>
<dbReference type="GO" id="GO:0003677">
    <property type="term" value="F:DNA binding"/>
    <property type="evidence" value="ECO:0007669"/>
    <property type="project" value="InterPro"/>
</dbReference>
<reference evidence="2 3" key="1">
    <citation type="submission" date="2019-09" db="EMBL/GenBank/DDBJ databases">
        <authorList>
            <person name="Chandra G."/>
            <person name="Truman W A."/>
        </authorList>
    </citation>
    <scope>NUCLEOTIDE SEQUENCE [LARGE SCALE GENOMIC DNA]</scope>
    <source>
        <strain evidence="2">PS833</strain>
    </source>
</reference>
<keyword evidence="1" id="KW-0233">DNA recombination</keyword>
<name>A0A5E7G0Y3_PSEFL</name>
<proteinExistence type="predicted"/>
<accession>A0A5E7G0Y3</accession>
<dbReference type="GO" id="GO:0015074">
    <property type="term" value="P:DNA integration"/>
    <property type="evidence" value="ECO:0007669"/>
    <property type="project" value="InterPro"/>
</dbReference>
<dbReference type="InterPro" id="IPR013762">
    <property type="entry name" value="Integrase-like_cat_sf"/>
</dbReference>
<dbReference type="InterPro" id="IPR011010">
    <property type="entry name" value="DNA_brk_join_enz"/>
</dbReference>
<dbReference type="OrthoDB" id="7033627at2"/>
<dbReference type="EMBL" id="CABVHU010000038">
    <property type="protein sequence ID" value="VVO45235.1"/>
    <property type="molecule type" value="Genomic_DNA"/>
</dbReference>
<dbReference type="AlphaFoldDB" id="A0A5E7G0Y3"/>
<sequence>MRVPISLADLRVKYGFNRIVKKLQRNWRGTPSLSLASSQKILSRGLGYEDLHDLQTSADQHAKSVVRPTQDKVRDGISTSIIAFCHSSKVTDMSERDVDQLVRVLPLHELTVFQTSRSQQAGAIASQVFLELLMRPTDDSAGHISEGQLKHAAQSRDGLHTELLKRPADPISQEDLKSFWEIVQRKGTLHDQCLCLGLLQGIRPFELLNAKAHDVFTADKHSLFRIKRSKAHCRSDQLLMPLIFGTLVGEYVRQAGIPPIGYLFPSSNDASAPMSLQQMHRIIDVYLREAIVNPSQRRAGINRS</sequence>